<dbReference type="EMBL" id="VFWZ01000003">
    <property type="protein sequence ID" value="TPN85780.1"/>
    <property type="molecule type" value="Genomic_DNA"/>
</dbReference>
<feature type="domain" description="Secretion system C-terminal sorting" evidence="3">
    <location>
        <begin position="410"/>
        <end position="486"/>
    </location>
</feature>
<dbReference type="InterPro" id="IPR026444">
    <property type="entry name" value="Secre_tail"/>
</dbReference>
<dbReference type="AlphaFoldDB" id="A0A504JH44"/>
<dbReference type="Proteomes" id="UP000315540">
    <property type="component" value="Unassembled WGS sequence"/>
</dbReference>
<proteinExistence type="predicted"/>
<evidence type="ECO:0000256" key="1">
    <source>
        <dbReference type="ARBA" id="ARBA00022729"/>
    </source>
</evidence>
<sequence length="489" mass="56503">MNKKHVLGFLCLILSATYYSYAQQPIELTCEQKALTMLEREPYLSSYSKEFIEELLVYIEPCATEGDPASQYIAALLYWESEREQNMHKGFNLLQSASRGYDPALLKLAMTYLRELENYPFHKISYPKASNALRSMISPRNYKTDIANYVLGYLNMKHFPNALTPDYSKAKSYFESSNHPMAKHWLAIMYYFGYGVTQDKAKARQMLAENDIYNSEVLLTYLDTQNSDWLPMSAEELSILNEYGDNFNQTSQSFNGIYDGRFIEFDWSRDLGVKRDVPFTIDFDWNESSRDLTYELSIAEQTFSGQTKLSNGFISFNDSPLSFKLPRLYKDHKDKDSLEYNISQIFLRENILIGESIFIGQLQGSIADLNEPMPHSKMIFKKRTGTTALQNSTIANSELKNKLDQDFAIIHPNPIQDQFKITFNTNQFNNMTVSVYNFFGQKLIEQSKVDHRDNTQKTVTLNSSDLPSGTYIVQIKMDNKTYSKIVTKE</sequence>
<accession>A0A504JH44</accession>
<reference evidence="4 5" key="1">
    <citation type="submission" date="2019-06" db="EMBL/GenBank/DDBJ databases">
        <authorList>
            <person name="Meng X."/>
        </authorList>
    </citation>
    <scope>NUCLEOTIDE SEQUENCE [LARGE SCALE GENOMIC DNA]</scope>
    <source>
        <strain evidence="4 5">M625</strain>
    </source>
</reference>
<dbReference type="Pfam" id="PF18962">
    <property type="entry name" value="Por_Secre_tail"/>
    <property type="match status" value="1"/>
</dbReference>
<dbReference type="NCBIfam" id="TIGR04183">
    <property type="entry name" value="Por_Secre_tail"/>
    <property type="match status" value="1"/>
</dbReference>
<dbReference type="Gene3D" id="1.25.40.10">
    <property type="entry name" value="Tetratricopeptide repeat domain"/>
    <property type="match status" value="1"/>
</dbReference>
<dbReference type="SMART" id="SM00671">
    <property type="entry name" value="SEL1"/>
    <property type="match status" value="2"/>
</dbReference>
<dbReference type="RefSeq" id="WP_140592754.1">
    <property type="nucleotide sequence ID" value="NZ_VFWZ01000003.1"/>
</dbReference>
<feature type="chain" id="PRO_5021327235" evidence="2">
    <location>
        <begin position="23"/>
        <end position="489"/>
    </location>
</feature>
<gene>
    <name evidence="4" type="ORF">FHK87_10850</name>
</gene>
<evidence type="ECO:0000313" key="4">
    <source>
        <dbReference type="EMBL" id="TPN85780.1"/>
    </source>
</evidence>
<name>A0A504JH44_9FLAO</name>
<evidence type="ECO:0000256" key="2">
    <source>
        <dbReference type="SAM" id="SignalP"/>
    </source>
</evidence>
<comment type="caution">
    <text evidence="4">The sequence shown here is derived from an EMBL/GenBank/DDBJ whole genome shotgun (WGS) entry which is preliminary data.</text>
</comment>
<protein>
    <submittedName>
        <fullName evidence="4">T9SS type A sorting domain-containing protein</fullName>
    </submittedName>
</protein>
<dbReference type="SUPFAM" id="SSF81901">
    <property type="entry name" value="HCP-like"/>
    <property type="match status" value="1"/>
</dbReference>
<organism evidence="4 5">
    <name type="scientific">Aquimarina algicola</name>
    <dbReference type="NCBI Taxonomy" id="2589995"/>
    <lineage>
        <taxon>Bacteria</taxon>
        <taxon>Pseudomonadati</taxon>
        <taxon>Bacteroidota</taxon>
        <taxon>Flavobacteriia</taxon>
        <taxon>Flavobacteriales</taxon>
        <taxon>Flavobacteriaceae</taxon>
        <taxon>Aquimarina</taxon>
    </lineage>
</organism>
<keyword evidence="5" id="KW-1185">Reference proteome</keyword>
<evidence type="ECO:0000259" key="3">
    <source>
        <dbReference type="Pfam" id="PF18962"/>
    </source>
</evidence>
<feature type="signal peptide" evidence="2">
    <location>
        <begin position="1"/>
        <end position="22"/>
    </location>
</feature>
<dbReference type="InterPro" id="IPR011990">
    <property type="entry name" value="TPR-like_helical_dom_sf"/>
</dbReference>
<evidence type="ECO:0000313" key="5">
    <source>
        <dbReference type="Proteomes" id="UP000315540"/>
    </source>
</evidence>
<dbReference type="InterPro" id="IPR006597">
    <property type="entry name" value="Sel1-like"/>
</dbReference>
<keyword evidence="1 2" id="KW-0732">Signal</keyword>
<dbReference type="OrthoDB" id="1186419at2"/>